<organism evidence="2 3">
    <name type="scientific">Anas platyrhynchos</name>
    <name type="common">Mallard</name>
    <name type="synonym">Anas boschas</name>
    <dbReference type="NCBI Taxonomy" id="8839"/>
    <lineage>
        <taxon>Eukaryota</taxon>
        <taxon>Metazoa</taxon>
        <taxon>Chordata</taxon>
        <taxon>Craniata</taxon>
        <taxon>Vertebrata</taxon>
        <taxon>Euteleostomi</taxon>
        <taxon>Archelosauria</taxon>
        <taxon>Archosauria</taxon>
        <taxon>Dinosauria</taxon>
        <taxon>Saurischia</taxon>
        <taxon>Theropoda</taxon>
        <taxon>Coelurosauria</taxon>
        <taxon>Aves</taxon>
        <taxon>Neognathae</taxon>
        <taxon>Galloanserae</taxon>
        <taxon>Anseriformes</taxon>
        <taxon>Anatidae</taxon>
        <taxon>Anatinae</taxon>
        <taxon>Anas</taxon>
    </lineage>
</organism>
<accession>R0KFD4</accession>
<dbReference type="EMBL" id="KB742388">
    <property type="protein sequence ID" value="EOB09146.1"/>
    <property type="molecule type" value="Genomic_DNA"/>
</dbReference>
<name>R0KFD4_ANAPL</name>
<feature type="region of interest" description="Disordered" evidence="1">
    <location>
        <begin position="36"/>
        <end position="71"/>
    </location>
</feature>
<evidence type="ECO:0000256" key="1">
    <source>
        <dbReference type="SAM" id="MobiDB-lite"/>
    </source>
</evidence>
<keyword evidence="3" id="KW-1185">Reference proteome</keyword>
<protein>
    <submittedName>
        <fullName evidence="2">Uncharacterized protein</fullName>
    </submittedName>
</protein>
<gene>
    <name evidence="2" type="ORF">Anapl_11098</name>
</gene>
<proteinExistence type="predicted"/>
<evidence type="ECO:0000313" key="3">
    <source>
        <dbReference type="Proteomes" id="UP000296049"/>
    </source>
</evidence>
<sequence>MRKHPQMCSEYPALPTQATCPLAFVLLSENTSALRTTREHPVPVGSVAQPQSDILPNSGLSEAVPSSRDSRSAISKETLMLILCTGLGSPPFPPASGLGWTST</sequence>
<dbReference type="Proteomes" id="UP000296049">
    <property type="component" value="Unassembled WGS sequence"/>
</dbReference>
<feature type="compositionally biased region" description="Polar residues" evidence="1">
    <location>
        <begin position="48"/>
        <end position="60"/>
    </location>
</feature>
<dbReference type="AlphaFoldDB" id="R0KFD4"/>
<evidence type="ECO:0000313" key="2">
    <source>
        <dbReference type="EMBL" id="EOB09146.1"/>
    </source>
</evidence>
<reference evidence="3" key="1">
    <citation type="journal article" date="2013" name="Nat. Genet.">
        <title>The duck genome and transcriptome provide insight into an avian influenza virus reservoir species.</title>
        <authorList>
            <person name="Huang Y."/>
            <person name="Li Y."/>
            <person name="Burt D.W."/>
            <person name="Chen H."/>
            <person name="Zhang Y."/>
            <person name="Qian W."/>
            <person name="Kim H."/>
            <person name="Gan S."/>
            <person name="Zhao Y."/>
            <person name="Li J."/>
            <person name="Yi K."/>
            <person name="Feng H."/>
            <person name="Zhu P."/>
            <person name="Li B."/>
            <person name="Liu Q."/>
            <person name="Fairley S."/>
            <person name="Magor K.E."/>
            <person name="Du Z."/>
            <person name="Hu X."/>
            <person name="Goodman L."/>
            <person name="Tafer H."/>
            <person name="Vignal A."/>
            <person name="Lee T."/>
            <person name="Kim K.W."/>
            <person name="Sheng Z."/>
            <person name="An Y."/>
            <person name="Searle S."/>
            <person name="Herrero J."/>
            <person name="Groenen M.A."/>
            <person name="Crooijmans R.P."/>
            <person name="Faraut T."/>
            <person name="Cai Q."/>
            <person name="Webster R.G."/>
            <person name="Aldridge J.R."/>
            <person name="Warren W.C."/>
            <person name="Bartschat S."/>
            <person name="Kehr S."/>
            <person name="Marz M."/>
            <person name="Stadler P.F."/>
            <person name="Smith J."/>
            <person name="Kraus R.H."/>
            <person name="Zhao Y."/>
            <person name="Ren L."/>
            <person name="Fei J."/>
            <person name="Morisson M."/>
            <person name="Kaiser P."/>
            <person name="Griffin D.K."/>
            <person name="Rao M."/>
            <person name="Pitel F."/>
            <person name="Wang J."/>
            <person name="Li N."/>
        </authorList>
    </citation>
    <scope>NUCLEOTIDE SEQUENCE [LARGE SCALE GENOMIC DNA]</scope>
</reference>